<evidence type="ECO:0000313" key="10">
    <source>
        <dbReference type="EMBL" id="TDX46684.1"/>
    </source>
</evidence>
<sequence>MKFKKLSITLLTLILVMTLSFTILAEEVNLRIYHVNDVHSRVEEDDYAGSMGYAKMAALIKEARREKENVMFLDAGDTFHGQTIANINEGESISHILDLMKLDAVSLGNHDFNYGQDRLIELDEMSRFPFLAANLSREDGEEISYTKDYIIKEYDGVKVGVFGLATPETSYKTHPKNVEGLVFENPITTAEEVVNELEDQVDVVVALTHLGISKGSEYTSIKLAEEVSGIDLIIDGHSHNVLEEGMMVNDTMIAMAGEYSKYLGYVDLTVENGEVEAINANLIPREETAEVEKDYVISLVVDRVNKANEVITSQVVGRTAVELNGARGNVRTGETNLGNLITDAMKAKFGADAAITNGGGIRASIDQGEITQGEVITVLPFGNTAMLMELSGADLKAALEHGVSEYPAAEGLFPQVSGIKFNFNGDAEPGNRVQEVWVGGEKLDPNKMYTAATNDFMKAGGDGYSMFADAPIVSEAGGLEEVLMEYIEANTPVAPEVEGRIIAD</sequence>
<dbReference type="Proteomes" id="UP000198945">
    <property type="component" value="Unassembled WGS sequence"/>
</dbReference>
<dbReference type="Gene3D" id="3.90.780.10">
    <property type="entry name" value="5'-Nucleotidase, C-terminal domain"/>
    <property type="match status" value="1"/>
</dbReference>
<feature type="domain" description="Calcineurin-like phosphoesterase" evidence="3">
    <location>
        <begin position="30"/>
        <end position="240"/>
    </location>
</feature>
<dbReference type="GO" id="GO:0000166">
    <property type="term" value="F:nucleotide binding"/>
    <property type="evidence" value="ECO:0007669"/>
    <property type="project" value="UniProtKB-KW"/>
</dbReference>
<dbReference type="SUPFAM" id="SSF56300">
    <property type="entry name" value="Metallo-dependent phosphatases"/>
    <property type="match status" value="1"/>
</dbReference>
<evidence type="ECO:0000313" key="13">
    <source>
        <dbReference type="Proteomes" id="UP000199519"/>
    </source>
</evidence>
<dbReference type="PANTHER" id="PTHR11575:SF24">
    <property type="entry name" value="5'-NUCLEOTIDASE"/>
    <property type="match status" value="1"/>
</dbReference>
<dbReference type="GO" id="GO:0016787">
    <property type="term" value="F:hydrolase activity"/>
    <property type="evidence" value="ECO:0007669"/>
    <property type="project" value="UniProtKB-KW"/>
</dbReference>
<gene>
    <name evidence="10" type="ORF">C7954_10454</name>
    <name evidence="5" type="ORF">C8C78_1154</name>
    <name evidence="6" type="ORF">SAMN04488597_10376</name>
    <name evidence="7" type="ORF">SAMN04488598_14013</name>
    <name evidence="9" type="ORF">SAMN04515652_14013</name>
    <name evidence="8" type="ORF">SAMN04515654_10499</name>
</gene>
<dbReference type="Pfam" id="PF00149">
    <property type="entry name" value="Metallophos"/>
    <property type="match status" value="1"/>
</dbReference>
<dbReference type="Proteomes" id="UP000295472">
    <property type="component" value="Unassembled WGS sequence"/>
</dbReference>
<evidence type="ECO:0000256" key="1">
    <source>
        <dbReference type="ARBA" id="ARBA00022729"/>
    </source>
</evidence>
<keyword evidence="1" id="KW-0732">Signal</keyword>
<protein>
    <submittedName>
        <fullName evidence="5">2',3'-cyclic-nucleotide 2'-phosphodiesterase (5'-nucleotidase family)</fullName>
    </submittedName>
    <submittedName>
        <fullName evidence="6">2',3'-cyclic-nucleotide 2'-phosphodiesterase/5'-or 3'-nucleotidase, 5'-nucleotidase family</fullName>
    </submittedName>
</protein>
<keyword evidence="13" id="KW-1185">Reference proteome</keyword>
<dbReference type="Proteomes" id="UP000247389">
    <property type="component" value="Unassembled WGS sequence"/>
</dbReference>
<evidence type="ECO:0000313" key="9">
    <source>
        <dbReference type="EMBL" id="SET20914.1"/>
    </source>
</evidence>
<dbReference type="SUPFAM" id="SSF55816">
    <property type="entry name" value="5'-nucleotidase (syn. UDP-sugar hydrolase), C-terminal domain"/>
    <property type="match status" value="1"/>
</dbReference>
<reference evidence="11 13" key="1">
    <citation type="submission" date="2016-10" db="EMBL/GenBank/DDBJ databases">
        <authorList>
            <person name="Varghese N."/>
            <person name="Submissions S."/>
        </authorList>
    </citation>
    <scope>NUCLEOTIDE SEQUENCE [LARGE SCALE GENOMIC DNA]</scope>
    <source>
        <strain evidence="6 16">WG10</strain>
        <strain evidence="7 13">WG2</strain>
        <strain evidence="9 11">WG5</strain>
    </source>
</reference>
<reference evidence="8 12" key="2">
    <citation type="submission" date="2016-10" db="EMBL/GenBank/DDBJ databases">
        <authorList>
            <person name="de Groot N.N."/>
        </authorList>
    </citation>
    <scope>NUCLEOTIDE SEQUENCE [LARGE SCALE GENOMIC DNA]</scope>
    <source>
        <strain evidence="8 12">WG7</strain>
    </source>
</reference>
<evidence type="ECO:0000313" key="8">
    <source>
        <dbReference type="EMBL" id="SDI31041.1"/>
    </source>
</evidence>
<dbReference type="Proteomes" id="UP000324896">
    <property type="component" value="Unassembled WGS sequence"/>
</dbReference>
<dbReference type="GeneID" id="57011917"/>
<evidence type="ECO:0000313" key="15">
    <source>
        <dbReference type="Proteomes" id="UP000295472"/>
    </source>
</evidence>
<dbReference type="EMBL" id="QICM01000015">
    <property type="protein sequence ID" value="PXV65131.1"/>
    <property type="molecule type" value="Genomic_DNA"/>
</dbReference>
<dbReference type="Proteomes" id="UP000199519">
    <property type="component" value="Unassembled WGS sequence"/>
</dbReference>
<dbReference type="STRING" id="54121.SAMN04515653_103100"/>
<name>A0A1G6JN68_9FIRM</name>
<dbReference type="InterPro" id="IPR029052">
    <property type="entry name" value="Metallo-depent_PP-like"/>
</dbReference>
<evidence type="ECO:0000256" key="2">
    <source>
        <dbReference type="RuleBase" id="RU362119"/>
    </source>
</evidence>
<dbReference type="CDD" id="cd00845">
    <property type="entry name" value="MPP_UshA_N_like"/>
    <property type="match status" value="1"/>
</dbReference>
<dbReference type="InterPro" id="IPR036907">
    <property type="entry name" value="5'-Nucleotdase_C_sf"/>
</dbReference>
<evidence type="ECO:0000313" key="5">
    <source>
        <dbReference type="EMBL" id="PXV65131.1"/>
    </source>
</evidence>
<organism evidence="6 16">
    <name type="scientific">Halanaerobium congolense</name>
    <dbReference type="NCBI Taxonomy" id="54121"/>
    <lineage>
        <taxon>Bacteria</taxon>
        <taxon>Bacillati</taxon>
        <taxon>Bacillota</taxon>
        <taxon>Clostridia</taxon>
        <taxon>Halanaerobiales</taxon>
        <taxon>Halanaerobiaceae</taxon>
        <taxon>Halanaerobium</taxon>
    </lineage>
</organism>
<evidence type="ECO:0000259" key="3">
    <source>
        <dbReference type="Pfam" id="PF00149"/>
    </source>
</evidence>
<keyword evidence="2" id="KW-0547">Nucleotide-binding</keyword>
<dbReference type="AlphaFoldDB" id="A0A1G6JN68"/>
<dbReference type="PANTHER" id="PTHR11575">
    <property type="entry name" value="5'-NUCLEOTIDASE-RELATED"/>
    <property type="match status" value="1"/>
</dbReference>
<evidence type="ECO:0000259" key="4">
    <source>
        <dbReference type="Pfam" id="PF02872"/>
    </source>
</evidence>
<dbReference type="GO" id="GO:0009166">
    <property type="term" value="P:nucleotide catabolic process"/>
    <property type="evidence" value="ECO:0007669"/>
    <property type="project" value="InterPro"/>
</dbReference>
<dbReference type="EMBL" id="FNEH01000004">
    <property type="protein sequence ID" value="SDI31041.1"/>
    <property type="molecule type" value="Genomic_DNA"/>
</dbReference>
<evidence type="ECO:0000313" key="6">
    <source>
        <dbReference type="EMBL" id="SDC20108.1"/>
    </source>
</evidence>
<evidence type="ECO:0000313" key="12">
    <source>
        <dbReference type="Proteomes" id="UP000198945"/>
    </source>
</evidence>
<accession>A0A1G6JN68</accession>
<reference evidence="10 15" key="3">
    <citation type="submission" date="2019-03" db="EMBL/GenBank/DDBJ databases">
        <title>Subsurface microbial communities from deep shales in Ohio and West Virginia, USA.</title>
        <authorList>
            <person name="Wrighton K."/>
        </authorList>
    </citation>
    <scope>NUCLEOTIDE SEQUENCE [LARGE SCALE GENOMIC DNA]</scope>
    <source>
        <strain evidence="10 15">DSMZ 11287</strain>
        <strain evidence="5 14">MSL28</strain>
    </source>
</reference>
<proteinExistence type="inferred from homology"/>
<keyword evidence="2" id="KW-0378">Hydrolase</keyword>
<dbReference type="RefSeq" id="WP_073157337.1">
    <property type="nucleotide sequence ID" value="NZ_FMYT01000003.1"/>
</dbReference>
<evidence type="ECO:0000313" key="7">
    <source>
        <dbReference type="EMBL" id="SDG04371.1"/>
    </source>
</evidence>
<dbReference type="EMBL" id="FMYT01000003">
    <property type="protein sequence ID" value="SDC20108.1"/>
    <property type="molecule type" value="Genomic_DNA"/>
</dbReference>
<feature type="domain" description="5'-Nucleotidase C-terminal" evidence="4">
    <location>
        <begin position="315"/>
        <end position="468"/>
    </location>
</feature>
<comment type="similarity">
    <text evidence="2">Belongs to the 5'-nucleotidase family.</text>
</comment>
<dbReference type="Proteomes" id="UP000198612">
    <property type="component" value="Unassembled WGS sequence"/>
</dbReference>
<evidence type="ECO:0000313" key="16">
    <source>
        <dbReference type="Proteomes" id="UP000324896"/>
    </source>
</evidence>
<dbReference type="InterPro" id="IPR004843">
    <property type="entry name" value="Calcineurin-like_PHP"/>
</dbReference>
<dbReference type="EMBL" id="FNBJ01000040">
    <property type="protein sequence ID" value="SDG04371.1"/>
    <property type="molecule type" value="Genomic_DNA"/>
</dbReference>
<dbReference type="EMBL" id="SOEF01000004">
    <property type="protein sequence ID" value="TDX46684.1"/>
    <property type="molecule type" value="Genomic_DNA"/>
</dbReference>
<evidence type="ECO:0000313" key="14">
    <source>
        <dbReference type="Proteomes" id="UP000247389"/>
    </source>
</evidence>
<dbReference type="Gene3D" id="3.60.21.10">
    <property type="match status" value="1"/>
</dbReference>
<dbReference type="InterPro" id="IPR008334">
    <property type="entry name" value="5'-Nucleotdase_C"/>
</dbReference>
<dbReference type="Pfam" id="PF02872">
    <property type="entry name" value="5_nucleotid_C"/>
    <property type="match status" value="1"/>
</dbReference>
<dbReference type="InterPro" id="IPR006179">
    <property type="entry name" value="5_nucleotidase/apyrase"/>
</dbReference>
<evidence type="ECO:0000313" key="11">
    <source>
        <dbReference type="Proteomes" id="UP000198612"/>
    </source>
</evidence>
<dbReference type="EMBL" id="FOHG01000040">
    <property type="protein sequence ID" value="SET20914.1"/>
    <property type="molecule type" value="Genomic_DNA"/>
</dbReference>
<dbReference type="PRINTS" id="PR01607">
    <property type="entry name" value="APYRASEFAMLY"/>
</dbReference>
<dbReference type="OrthoDB" id="9800780at2"/>